<accession>A0A3B6FMT8</accession>
<sequence length="153" mass="16578">MASCEVRPPTARCEMRVLEVQVEGWSDDDDGQRKSRPCGRSCPCSRRSSVAGGEVELGFGETKRVGIQGGMCCREWGSGSVYPHRSMAFALKRTATTRPGWLTSGANRACIVKVDVLEIAESVSTNINNRGILGKSARSSLEKCDSLTLQQHA</sequence>
<organism evidence="1">
    <name type="scientific">Triticum aestivum</name>
    <name type="common">Wheat</name>
    <dbReference type="NCBI Taxonomy" id="4565"/>
    <lineage>
        <taxon>Eukaryota</taxon>
        <taxon>Viridiplantae</taxon>
        <taxon>Streptophyta</taxon>
        <taxon>Embryophyta</taxon>
        <taxon>Tracheophyta</taxon>
        <taxon>Spermatophyta</taxon>
        <taxon>Magnoliopsida</taxon>
        <taxon>Liliopsida</taxon>
        <taxon>Poales</taxon>
        <taxon>Poaceae</taxon>
        <taxon>BOP clade</taxon>
        <taxon>Pooideae</taxon>
        <taxon>Triticodae</taxon>
        <taxon>Triticeae</taxon>
        <taxon>Triticinae</taxon>
        <taxon>Triticum</taxon>
    </lineage>
</organism>
<reference evidence="1" key="1">
    <citation type="submission" date="2018-08" db="EMBL/GenBank/DDBJ databases">
        <authorList>
            <person name="Rossello M."/>
        </authorList>
    </citation>
    <scope>NUCLEOTIDE SEQUENCE [LARGE SCALE GENOMIC DNA]</scope>
    <source>
        <strain evidence="1">cv. Chinese Spring</strain>
    </source>
</reference>
<dbReference type="OMA" id="GANRACI"/>
<dbReference type="AlphaFoldDB" id="A0A3B6FMT8"/>
<dbReference type="Proteomes" id="UP000019116">
    <property type="component" value="Chromosome 3B"/>
</dbReference>
<name>A0A3B6FMT8_WHEAT</name>
<proteinExistence type="predicted"/>
<dbReference type="Gramene" id="TraesWEE_scaffold_005288_01G000100.1">
    <property type="protein sequence ID" value="TraesWEE_scaffold_005288_01G000100.1"/>
    <property type="gene ID" value="TraesWEE_scaffold_005288_01G000100"/>
</dbReference>
<dbReference type="Gramene" id="TraesNOR3B03G01614340.1">
    <property type="protein sequence ID" value="TraesNOR3B03G01614340.1"/>
    <property type="gene ID" value="TraesNOR3B03G01614340"/>
</dbReference>
<reference evidence="1" key="2">
    <citation type="submission" date="2018-10" db="UniProtKB">
        <authorList>
            <consortium name="EnsemblPlants"/>
        </authorList>
    </citation>
    <scope>IDENTIFICATION</scope>
</reference>
<keyword evidence="2" id="KW-1185">Reference proteome</keyword>
<evidence type="ECO:0000313" key="2">
    <source>
        <dbReference type="Proteomes" id="UP000019116"/>
    </source>
</evidence>
<evidence type="ECO:0000313" key="1">
    <source>
        <dbReference type="EnsemblPlants" id="TraesCS3B02G154700.1"/>
    </source>
</evidence>
<dbReference type="Gramene" id="TraesCS3B03G0369300.1">
    <property type="protein sequence ID" value="TraesCS3B03G0369300.1.CDS"/>
    <property type="gene ID" value="TraesCS3B03G0369300"/>
</dbReference>
<dbReference type="Gramene" id="TraesCS3B02G154700.1">
    <property type="protein sequence ID" value="TraesCS3B02G154700.1"/>
    <property type="gene ID" value="TraesCS3B02G154700"/>
</dbReference>
<protein>
    <submittedName>
        <fullName evidence="1">Uncharacterized protein</fullName>
    </submittedName>
</protein>
<dbReference type="EnsemblPlants" id="TraesCS3B02G154700.1">
    <property type="protein sequence ID" value="TraesCS3B02G154700.1"/>
    <property type="gene ID" value="TraesCS3B02G154700"/>
</dbReference>